<dbReference type="GO" id="GO:0003779">
    <property type="term" value="F:actin binding"/>
    <property type="evidence" value="ECO:0007669"/>
    <property type="project" value="InterPro"/>
</dbReference>
<gene>
    <name evidence="5" type="ORF">NPIL_219891</name>
    <name evidence="4" type="ORF">NPIL_582701</name>
    <name evidence="6" type="ORF">NPIL_604491</name>
    <name evidence="3" type="ORF">NPIL_672421</name>
</gene>
<accession>A0A8X6NTT1</accession>
<dbReference type="Proteomes" id="UP000887013">
    <property type="component" value="Unassembled WGS sequence"/>
</dbReference>
<dbReference type="InterPro" id="IPR026111">
    <property type="entry name" value="Abra"/>
</dbReference>
<dbReference type="EMBL" id="BMAW01004107">
    <property type="protein sequence ID" value="GFS87044.1"/>
    <property type="molecule type" value="Genomic_DNA"/>
</dbReference>
<dbReference type="AlphaFoldDB" id="A0A8X6NTT1"/>
<dbReference type="GO" id="GO:0045944">
    <property type="term" value="P:positive regulation of transcription by RNA polymerase II"/>
    <property type="evidence" value="ECO:0007669"/>
    <property type="project" value="TreeGrafter"/>
</dbReference>
<dbReference type="OrthoDB" id="9871914at2759"/>
<evidence type="ECO:0000313" key="4">
    <source>
        <dbReference type="EMBL" id="GFT31132.1"/>
    </source>
</evidence>
<dbReference type="GO" id="GO:0030017">
    <property type="term" value="C:sarcomere"/>
    <property type="evidence" value="ECO:0007669"/>
    <property type="project" value="TreeGrafter"/>
</dbReference>
<reference evidence="4" key="1">
    <citation type="submission" date="2020-08" db="EMBL/GenBank/DDBJ databases">
        <title>Multicomponent nature underlies the extraordinary mechanical properties of spider dragline silk.</title>
        <authorList>
            <person name="Kono N."/>
            <person name="Nakamura H."/>
            <person name="Mori M."/>
            <person name="Yoshida Y."/>
            <person name="Ohtoshi R."/>
            <person name="Malay A.D."/>
            <person name="Moran D.A.P."/>
            <person name="Tomita M."/>
            <person name="Numata K."/>
            <person name="Arakawa K."/>
        </authorList>
    </citation>
    <scope>NUCLEOTIDE SEQUENCE</scope>
</reference>
<dbReference type="Gene3D" id="1.10.10.1540">
    <property type="entry name" value="Costar domain"/>
    <property type="match status" value="1"/>
</dbReference>
<dbReference type="Pfam" id="PF14705">
    <property type="entry name" value="Costars"/>
    <property type="match status" value="1"/>
</dbReference>
<organism evidence="4 7">
    <name type="scientific">Nephila pilipes</name>
    <name type="common">Giant wood spider</name>
    <name type="synonym">Nephila maculata</name>
    <dbReference type="NCBI Taxonomy" id="299642"/>
    <lineage>
        <taxon>Eukaryota</taxon>
        <taxon>Metazoa</taxon>
        <taxon>Ecdysozoa</taxon>
        <taxon>Arthropoda</taxon>
        <taxon>Chelicerata</taxon>
        <taxon>Arachnida</taxon>
        <taxon>Araneae</taxon>
        <taxon>Araneomorphae</taxon>
        <taxon>Entelegynae</taxon>
        <taxon>Araneoidea</taxon>
        <taxon>Nephilidae</taxon>
        <taxon>Nephila</taxon>
    </lineage>
</organism>
<evidence type="ECO:0000256" key="1">
    <source>
        <dbReference type="SAM" id="MobiDB-lite"/>
    </source>
</evidence>
<feature type="region of interest" description="Disordered" evidence="1">
    <location>
        <begin position="76"/>
        <end position="97"/>
    </location>
</feature>
<dbReference type="EMBL" id="BMAW01078938">
    <property type="protein sequence ID" value="GFU13192.1"/>
    <property type="molecule type" value="Genomic_DNA"/>
</dbReference>
<evidence type="ECO:0000313" key="7">
    <source>
        <dbReference type="Proteomes" id="UP000887013"/>
    </source>
</evidence>
<dbReference type="PANTHER" id="PTHR22739">
    <property type="entry name" value="STRIATED MUSCLE ACTIVATOR OF RHO-DEPENDENT SIGNALING-RELATED"/>
    <property type="match status" value="1"/>
</dbReference>
<dbReference type="EMBL" id="BMAW01107852">
    <property type="protein sequence ID" value="GFT31132.1"/>
    <property type="molecule type" value="Genomic_DNA"/>
</dbReference>
<proteinExistence type="predicted"/>
<protein>
    <recommendedName>
        <fullName evidence="2">Costars domain-containing protein</fullName>
    </recommendedName>
</protein>
<name>A0A8X6NTT1_NEPPI</name>
<dbReference type="PANTHER" id="PTHR22739:SF7">
    <property type="entry name" value="EG:152A3.3 PROTEIN-RELATED"/>
    <property type="match status" value="1"/>
</dbReference>
<evidence type="ECO:0000259" key="2">
    <source>
        <dbReference type="Pfam" id="PF14705"/>
    </source>
</evidence>
<keyword evidence="7" id="KW-1185">Reference proteome</keyword>
<dbReference type="GO" id="GO:0035025">
    <property type="term" value="P:positive regulation of Rho protein signal transduction"/>
    <property type="evidence" value="ECO:0007669"/>
    <property type="project" value="InterPro"/>
</dbReference>
<sequence>MLTVGLGIEHRNIFRGFVFHCAMDNCEKTPIKIYGNDPLSSRVAAFQKKADEHAHKQKQNPFSCTGNVSGIVHQRWDKSNPEYGKPPEGSKTEKRGQAAGVHIGNEVRFLCEMIHQYGIPNGDDTVSITFGELFQFARYAYESRPGLTLDHLLFNKHLSFGWECTVLWSIPVE</sequence>
<dbReference type="InterPro" id="IPR027817">
    <property type="entry name" value="Costars_dom"/>
</dbReference>
<dbReference type="InterPro" id="IPR038095">
    <property type="entry name" value="Costars_sf"/>
</dbReference>
<evidence type="ECO:0000313" key="3">
    <source>
        <dbReference type="EMBL" id="GFS87044.1"/>
    </source>
</evidence>
<dbReference type="EMBL" id="BMAW01039172">
    <property type="protein sequence ID" value="GFU54850.1"/>
    <property type="molecule type" value="Genomic_DNA"/>
</dbReference>
<feature type="domain" description="Costars" evidence="2">
    <location>
        <begin position="102"/>
        <end position="138"/>
    </location>
</feature>
<evidence type="ECO:0000313" key="5">
    <source>
        <dbReference type="EMBL" id="GFU13192.1"/>
    </source>
</evidence>
<evidence type="ECO:0000313" key="6">
    <source>
        <dbReference type="EMBL" id="GFU54850.1"/>
    </source>
</evidence>
<comment type="caution">
    <text evidence="4">The sequence shown here is derived from an EMBL/GenBank/DDBJ whole genome shotgun (WGS) entry which is preliminary data.</text>
</comment>